<dbReference type="PANTHER" id="PTHR30535:SF4">
    <property type="entry name" value="HEMIN-BINDING PERIPLASMIC PROTEIN HMUT"/>
    <property type="match status" value="1"/>
</dbReference>
<evidence type="ECO:0000313" key="3">
    <source>
        <dbReference type="EMBL" id="MBB1486457.1"/>
    </source>
</evidence>
<dbReference type="PROSITE" id="PS50983">
    <property type="entry name" value="FE_B12_PBP"/>
    <property type="match status" value="1"/>
</dbReference>
<name>A0A839IPS6_9GAMM</name>
<sequence length="283" mass="30494">MKPFNLNYPLRILTASALSVSLLVSSQTLAAPERIISTDAGTTEIIKALELTDHLVAIDVTSPQLLPGKKLPNIGYHRNLSAEGLLSLNPDAIIGGKEMGPDHVVDRLKQSPVQLIQLPAARSETQLIDNIRTLSEQLDQTSRGQQLLSDLQKKLDQLHNQALSSEQAVFLLFMNDKLRMAGRESGGGSLIKLLGANNLADYDNYRSISAEALLALKPSLIIIAGKEPEKAVQQLLKASPMLKHTPAGKQQKILAVDGSSLVSGGLSVSAVDEALRLSNHLNR</sequence>
<feature type="chain" id="PRO_5033000468" evidence="1">
    <location>
        <begin position="31"/>
        <end position="283"/>
    </location>
</feature>
<dbReference type="RefSeq" id="WP_182808238.1">
    <property type="nucleotide sequence ID" value="NZ_JACJFM010000007.1"/>
</dbReference>
<reference evidence="3 4" key="1">
    <citation type="submission" date="2020-08" db="EMBL/GenBank/DDBJ databases">
        <title>Oceanospirillum sp. nov. isolated from marine sediment.</title>
        <authorList>
            <person name="Ji X."/>
        </authorList>
    </citation>
    <scope>NUCLEOTIDE SEQUENCE [LARGE SCALE GENOMIC DNA]</scope>
    <source>
        <strain evidence="3 4">D5</strain>
    </source>
</reference>
<feature type="signal peptide" evidence="1">
    <location>
        <begin position="1"/>
        <end position="30"/>
    </location>
</feature>
<dbReference type="Proteomes" id="UP000565262">
    <property type="component" value="Unassembled WGS sequence"/>
</dbReference>
<dbReference type="EMBL" id="JACJFM010000007">
    <property type="protein sequence ID" value="MBB1486457.1"/>
    <property type="molecule type" value="Genomic_DNA"/>
</dbReference>
<dbReference type="PANTHER" id="PTHR30535">
    <property type="entry name" value="VITAMIN B12-BINDING PROTEIN"/>
    <property type="match status" value="1"/>
</dbReference>
<dbReference type="SUPFAM" id="SSF53807">
    <property type="entry name" value="Helical backbone' metal receptor"/>
    <property type="match status" value="1"/>
</dbReference>
<accession>A0A839IPS6</accession>
<protein>
    <submittedName>
        <fullName evidence="3">ABC transporter substrate-binding protein</fullName>
    </submittedName>
</protein>
<evidence type="ECO:0000259" key="2">
    <source>
        <dbReference type="PROSITE" id="PS50983"/>
    </source>
</evidence>
<dbReference type="InterPro" id="IPR002491">
    <property type="entry name" value="ABC_transptr_periplasmic_BD"/>
</dbReference>
<keyword evidence="1" id="KW-0732">Signal</keyword>
<gene>
    <name evidence="3" type="ORF">H4O21_07525</name>
</gene>
<dbReference type="Pfam" id="PF01497">
    <property type="entry name" value="Peripla_BP_2"/>
    <property type="match status" value="1"/>
</dbReference>
<proteinExistence type="predicted"/>
<keyword evidence="4" id="KW-1185">Reference proteome</keyword>
<organism evidence="3 4">
    <name type="scientific">Oceanospirillum sediminis</name>
    <dbReference type="NCBI Taxonomy" id="2760088"/>
    <lineage>
        <taxon>Bacteria</taxon>
        <taxon>Pseudomonadati</taxon>
        <taxon>Pseudomonadota</taxon>
        <taxon>Gammaproteobacteria</taxon>
        <taxon>Oceanospirillales</taxon>
        <taxon>Oceanospirillaceae</taxon>
        <taxon>Oceanospirillum</taxon>
    </lineage>
</organism>
<evidence type="ECO:0000256" key="1">
    <source>
        <dbReference type="SAM" id="SignalP"/>
    </source>
</evidence>
<evidence type="ECO:0000313" key="4">
    <source>
        <dbReference type="Proteomes" id="UP000565262"/>
    </source>
</evidence>
<feature type="domain" description="Fe/B12 periplasmic-binding" evidence="2">
    <location>
        <begin position="34"/>
        <end position="283"/>
    </location>
</feature>
<dbReference type="AlphaFoldDB" id="A0A839IPS6"/>
<dbReference type="InterPro" id="IPR050902">
    <property type="entry name" value="ABC_Transporter_SBP"/>
</dbReference>
<comment type="caution">
    <text evidence="3">The sequence shown here is derived from an EMBL/GenBank/DDBJ whole genome shotgun (WGS) entry which is preliminary data.</text>
</comment>
<dbReference type="Gene3D" id="3.40.50.1980">
    <property type="entry name" value="Nitrogenase molybdenum iron protein domain"/>
    <property type="match status" value="2"/>
</dbReference>